<dbReference type="InterPro" id="IPR029058">
    <property type="entry name" value="AB_hydrolase_fold"/>
</dbReference>
<dbReference type="GO" id="GO:0016787">
    <property type="term" value="F:hydrolase activity"/>
    <property type="evidence" value="ECO:0007669"/>
    <property type="project" value="UniProtKB-KW"/>
</dbReference>
<reference evidence="5 6" key="1">
    <citation type="submission" date="2015-04" db="EMBL/GenBank/DDBJ databases">
        <title>Complete genome sequence of Schizopora paradoxa KUC8140, a cosmopolitan wood degrader in East Asia.</title>
        <authorList>
            <consortium name="DOE Joint Genome Institute"/>
            <person name="Min B."/>
            <person name="Park H."/>
            <person name="Jang Y."/>
            <person name="Kim J.-J."/>
            <person name="Kim K.H."/>
            <person name="Pangilinan J."/>
            <person name="Lipzen A."/>
            <person name="Riley R."/>
            <person name="Grigoriev I.V."/>
            <person name="Spatafora J.W."/>
            <person name="Choi I.-G."/>
        </authorList>
    </citation>
    <scope>NUCLEOTIDE SEQUENCE [LARGE SCALE GENOMIC DNA]</scope>
    <source>
        <strain evidence="5 6">KUC8140</strain>
    </source>
</reference>
<evidence type="ECO:0000256" key="1">
    <source>
        <dbReference type="ARBA" id="ARBA00005964"/>
    </source>
</evidence>
<dbReference type="EC" id="3.1.1.-" evidence="3"/>
<comment type="similarity">
    <text evidence="1 3">Belongs to the type-B carboxylesterase/lipase family.</text>
</comment>
<name>A0A0H2S9B1_9AGAM</name>
<feature type="domain" description="Carboxylesterase type B" evidence="4">
    <location>
        <begin position="26"/>
        <end position="181"/>
    </location>
</feature>
<keyword evidence="6" id="KW-1185">Reference proteome</keyword>
<evidence type="ECO:0000256" key="2">
    <source>
        <dbReference type="ARBA" id="ARBA00022801"/>
    </source>
</evidence>
<dbReference type="PANTHER" id="PTHR11559">
    <property type="entry name" value="CARBOXYLESTERASE"/>
    <property type="match status" value="1"/>
</dbReference>
<sequence length="553" mass="59869">MLRWVSVSSIWLYSACLATAASVALSPVIDLGYAKIQGAFNATDDVTEFLGIRFAAPPVGKLRFQAPRKPLQQQGIQVADVEAPECPQGTIGIEANNPFQGLTRRAMNTTEIEDCLFLNVHVSGKITPGANMPVVFWIHGGGYADGGAVGFDGSDLIREAGGGIVAVEVQYRLGLFGTLSLVPHVLLLFIDSIEGFIPGQEIKKNGALNLGLLDQNAALEWVQSFIHLFGGNPAHVTIWGESAGAGSVLHHIVAHRGNTQPPLFLQSMSSSLAVLNEYDFDDPIPEFLFSEVARLSGCSNATNVFDCLIDVPASTLENVNNEILTSGFFGTFLFIPVVDGDFIVERPMATLERGTVNGHGLLAVTNQFEGTIFVSPTLAANLTLAQYVAQLVPQFNSTQVQTVVNLYENAFDGTLNQVITMMTDSIFVCPTHIMMSAFPKNSRKGEFGIPPGTHGSDVVYYFPGNSTPPFANPQFDASFAGAFLGFAKFGDPNRHPVSTIITPEWPLFTAERPTEMLFNRTESFQPEINTFETDPGLLSRCAVWKELTPFIPQ</sequence>
<dbReference type="STRING" id="27342.A0A0H2S9B1"/>
<dbReference type="InterPro" id="IPR002018">
    <property type="entry name" value="CarbesteraseB"/>
</dbReference>
<dbReference type="Pfam" id="PF00135">
    <property type="entry name" value="COesterase"/>
    <property type="match status" value="2"/>
</dbReference>
<dbReference type="Proteomes" id="UP000053477">
    <property type="component" value="Unassembled WGS sequence"/>
</dbReference>
<feature type="domain" description="Carboxylesterase type B" evidence="4">
    <location>
        <begin position="209"/>
        <end position="523"/>
    </location>
</feature>
<protein>
    <recommendedName>
        <fullName evidence="3">Carboxylic ester hydrolase</fullName>
        <ecNumber evidence="3">3.1.1.-</ecNumber>
    </recommendedName>
</protein>
<accession>A0A0H2S9B1</accession>
<evidence type="ECO:0000259" key="4">
    <source>
        <dbReference type="Pfam" id="PF00135"/>
    </source>
</evidence>
<organism evidence="5 6">
    <name type="scientific">Schizopora paradoxa</name>
    <dbReference type="NCBI Taxonomy" id="27342"/>
    <lineage>
        <taxon>Eukaryota</taxon>
        <taxon>Fungi</taxon>
        <taxon>Dikarya</taxon>
        <taxon>Basidiomycota</taxon>
        <taxon>Agaricomycotina</taxon>
        <taxon>Agaricomycetes</taxon>
        <taxon>Hymenochaetales</taxon>
        <taxon>Schizoporaceae</taxon>
        <taxon>Schizopora</taxon>
    </lineage>
</organism>
<gene>
    <name evidence="5" type="ORF">SCHPADRAFT_940440</name>
</gene>
<feature type="signal peptide" evidence="3">
    <location>
        <begin position="1"/>
        <end position="20"/>
    </location>
</feature>
<feature type="chain" id="PRO_5005118478" description="Carboxylic ester hydrolase" evidence="3">
    <location>
        <begin position="21"/>
        <end position="553"/>
    </location>
</feature>
<dbReference type="InterPro" id="IPR050309">
    <property type="entry name" value="Type-B_Carboxylest/Lipase"/>
</dbReference>
<dbReference type="OrthoDB" id="408631at2759"/>
<dbReference type="Gene3D" id="3.40.50.1820">
    <property type="entry name" value="alpha/beta hydrolase"/>
    <property type="match status" value="1"/>
</dbReference>
<keyword evidence="3" id="KW-0732">Signal</keyword>
<dbReference type="SUPFAM" id="SSF53474">
    <property type="entry name" value="alpha/beta-Hydrolases"/>
    <property type="match status" value="1"/>
</dbReference>
<dbReference type="ESTHER" id="9homo-a0a0h2s9b1">
    <property type="family name" value="Fungal_carboxylesterase_lipase"/>
</dbReference>
<dbReference type="AlphaFoldDB" id="A0A0H2S9B1"/>
<proteinExistence type="inferred from homology"/>
<dbReference type="EMBL" id="KQ085960">
    <property type="protein sequence ID" value="KLO13416.1"/>
    <property type="molecule type" value="Genomic_DNA"/>
</dbReference>
<dbReference type="InParanoid" id="A0A0H2S9B1"/>
<dbReference type="InterPro" id="IPR019826">
    <property type="entry name" value="Carboxylesterase_B_AS"/>
</dbReference>
<dbReference type="PROSITE" id="PS00122">
    <property type="entry name" value="CARBOXYLESTERASE_B_1"/>
    <property type="match status" value="1"/>
</dbReference>
<evidence type="ECO:0000313" key="5">
    <source>
        <dbReference type="EMBL" id="KLO13416.1"/>
    </source>
</evidence>
<keyword evidence="2 3" id="KW-0378">Hydrolase</keyword>
<evidence type="ECO:0000313" key="6">
    <source>
        <dbReference type="Proteomes" id="UP000053477"/>
    </source>
</evidence>
<evidence type="ECO:0000256" key="3">
    <source>
        <dbReference type="RuleBase" id="RU361235"/>
    </source>
</evidence>